<feature type="domain" description="GapR-like DNA-binding" evidence="2">
    <location>
        <begin position="23"/>
        <end position="95"/>
    </location>
</feature>
<name>A0A371BFN3_9SPHN</name>
<dbReference type="EMBL" id="QRGP01000001">
    <property type="protein sequence ID" value="RDV06412.1"/>
    <property type="molecule type" value="Genomic_DNA"/>
</dbReference>
<evidence type="ECO:0000256" key="1">
    <source>
        <dbReference type="SAM" id="MobiDB-lite"/>
    </source>
</evidence>
<comment type="caution">
    <text evidence="3">The sequence shown here is derived from an EMBL/GenBank/DDBJ whole genome shotgun (WGS) entry which is preliminary data.</text>
</comment>
<protein>
    <submittedName>
        <fullName evidence="3">DUF2312 domain-containing protein</fullName>
    </submittedName>
</protein>
<organism evidence="3 4">
    <name type="scientific">Sphingorhabdus pulchriflava</name>
    <dbReference type="NCBI Taxonomy" id="2292257"/>
    <lineage>
        <taxon>Bacteria</taxon>
        <taxon>Pseudomonadati</taxon>
        <taxon>Pseudomonadota</taxon>
        <taxon>Alphaproteobacteria</taxon>
        <taxon>Sphingomonadales</taxon>
        <taxon>Sphingomonadaceae</taxon>
        <taxon>Sphingorhabdus</taxon>
    </lineage>
</organism>
<evidence type="ECO:0000259" key="2">
    <source>
        <dbReference type="Pfam" id="PF10073"/>
    </source>
</evidence>
<proteinExistence type="predicted"/>
<dbReference type="InterPro" id="IPR046367">
    <property type="entry name" value="GapR-like_DNA-bd"/>
</dbReference>
<keyword evidence="4" id="KW-1185">Reference proteome</keyword>
<sequence length="153" mass="17123">MEGAGMKDELSGRRDPSHGHSKELLIGFVRRVKDLRQQVRDLNADKADVKKEARTAGFDSTKIEEVVRWMERCEKHGQTEMEEAEALFDLYRDAVAGKGMDFDEIMNDARDRALLKKFAPDDQTVPAAPTRKVKAASNALAYAAVNQMLRGDG</sequence>
<gene>
    <name evidence="3" type="ORF">DXH95_03015</name>
</gene>
<evidence type="ECO:0000313" key="4">
    <source>
        <dbReference type="Proteomes" id="UP000263833"/>
    </source>
</evidence>
<evidence type="ECO:0000313" key="3">
    <source>
        <dbReference type="EMBL" id="RDV06412.1"/>
    </source>
</evidence>
<accession>A0A371BFN3</accession>
<dbReference type="AlphaFoldDB" id="A0A371BFN3"/>
<feature type="region of interest" description="Disordered" evidence="1">
    <location>
        <begin position="1"/>
        <end position="22"/>
    </location>
</feature>
<dbReference type="GO" id="GO:0003677">
    <property type="term" value="F:DNA binding"/>
    <property type="evidence" value="ECO:0007669"/>
    <property type="project" value="InterPro"/>
</dbReference>
<dbReference type="Pfam" id="PF10073">
    <property type="entry name" value="GapR_DNA-bd"/>
    <property type="match status" value="1"/>
</dbReference>
<dbReference type="OrthoDB" id="7585176at2"/>
<reference evidence="4" key="1">
    <citation type="submission" date="2018-08" db="EMBL/GenBank/DDBJ databases">
        <authorList>
            <person name="Kim S.-J."/>
            <person name="Jung G.-Y."/>
        </authorList>
    </citation>
    <scope>NUCLEOTIDE SEQUENCE [LARGE SCALE GENOMIC DNA]</scope>
    <source>
        <strain evidence="4">GY_G</strain>
    </source>
</reference>
<dbReference type="Proteomes" id="UP000263833">
    <property type="component" value="Unassembled WGS sequence"/>
</dbReference>